<keyword evidence="3" id="KW-1185">Reference proteome</keyword>
<dbReference type="Gene3D" id="1.10.287.110">
    <property type="entry name" value="DnaJ domain"/>
    <property type="match status" value="1"/>
</dbReference>
<protein>
    <recommendedName>
        <fullName evidence="1">J domain-containing protein</fullName>
    </recommendedName>
</protein>
<proteinExistence type="predicted"/>
<comment type="caution">
    <text evidence="2">The sequence shown here is derived from an EMBL/GenBank/DDBJ whole genome shotgun (WGS) entry which is preliminary data.</text>
</comment>
<dbReference type="CDD" id="cd06257">
    <property type="entry name" value="DnaJ"/>
    <property type="match status" value="1"/>
</dbReference>
<dbReference type="Proteomes" id="UP001153069">
    <property type="component" value="Unassembled WGS sequence"/>
</dbReference>
<accession>A0A9N8DW51</accession>
<dbReference type="PROSITE" id="PS50076">
    <property type="entry name" value="DNAJ_2"/>
    <property type="match status" value="1"/>
</dbReference>
<gene>
    <name evidence="2" type="ORF">SEMRO_339_G121060.1</name>
</gene>
<dbReference type="InterPro" id="IPR001623">
    <property type="entry name" value="DnaJ_domain"/>
</dbReference>
<dbReference type="Pfam" id="PF00226">
    <property type="entry name" value="DnaJ"/>
    <property type="match status" value="1"/>
</dbReference>
<feature type="domain" description="J" evidence="1">
    <location>
        <begin position="14"/>
        <end position="76"/>
    </location>
</feature>
<dbReference type="EMBL" id="CAICTM010000338">
    <property type="protein sequence ID" value="CAB9508244.1"/>
    <property type="molecule type" value="Genomic_DNA"/>
</dbReference>
<evidence type="ECO:0000259" key="1">
    <source>
        <dbReference type="PROSITE" id="PS50076"/>
    </source>
</evidence>
<evidence type="ECO:0000313" key="3">
    <source>
        <dbReference type="Proteomes" id="UP001153069"/>
    </source>
</evidence>
<organism evidence="2 3">
    <name type="scientific">Seminavis robusta</name>
    <dbReference type="NCBI Taxonomy" id="568900"/>
    <lineage>
        <taxon>Eukaryota</taxon>
        <taxon>Sar</taxon>
        <taxon>Stramenopiles</taxon>
        <taxon>Ochrophyta</taxon>
        <taxon>Bacillariophyta</taxon>
        <taxon>Bacillariophyceae</taxon>
        <taxon>Bacillariophycidae</taxon>
        <taxon>Naviculales</taxon>
        <taxon>Naviculaceae</taxon>
        <taxon>Seminavis</taxon>
    </lineage>
</organism>
<sequence>MSSFFGPQRMSVLEAHKLLGLLPKPRGTPKQDIQQAYLVAAKKYHPDSRNNIDATPCAASFRQCHEARQVLLRYYAVPGSAPPPGYQGMKTTATKTVWRNKSYHPLSFLQNSRTRQFTMGIKALVLFLAACDGIYERRQRKVMQN</sequence>
<dbReference type="AlphaFoldDB" id="A0A9N8DW51"/>
<dbReference type="OrthoDB" id="10250354at2759"/>
<name>A0A9N8DW51_9STRA</name>
<dbReference type="InterPro" id="IPR036869">
    <property type="entry name" value="J_dom_sf"/>
</dbReference>
<reference evidence="2" key="1">
    <citation type="submission" date="2020-06" db="EMBL/GenBank/DDBJ databases">
        <authorList>
            <consortium name="Plant Systems Biology data submission"/>
        </authorList>
    </citation>
    <scope>NUCLEOTIDE SEQUENCE</scope>
    <source>
        <strain evidence="2">D6</strain>
    </source>
</reference>
<evidence type="ECO:0000313" key="2">
    <source>
        <dbReference type="EMBL" id="CAB9508244.1"/>
    </source>
</evidence>
<dbReference type="SUPFAM" id="SSF46565">
    <property type="entry name" value="Chaperone J-domain"/>
    <property type="match status" value="1"/>
</dbReference>